<evidence type="ECO:0000259" key="1">
    <source>
        <dbReference type="Pfam" id="PF13472"/>
    </source>
</evidence>
<sequence length="249" mass="28548">MNHLYNQIVLIGDSITQWSFDPEIKGWGAKLSLTYVRKFDVYNRGFSGYNTEWAKIILKQLLPEHKSNNSDGPKIVLLTIFFGANDAALPISKQHVELDRYKQNLIEMVQMVKQSDSSIRIVLITPPPLDEEVWKVERNSETTKQYALTCAQVAEELCIPVVNLWKIITDSVNDKNSGLTLKDYLSDGLHLDSLGNEILHKSLLEIIVGNWPELDPEKLPMNVSPWNNLNLKNLDESLKFNDDFIYNQF</sequence>
<gene>
    <name evidence="2" type="ORF">Glove_318g14</name>
</gene>
<dbReference type="OrthoDB" id="671439at2759"/>
<dbReference type="Pfam" id="PF13472">
    <property type="entry name" value="Lipase_GDSL_2"/>
    <property type="match status" value="1"/>
</dbReference>
<accession>A0A397HVP5</accession>
<dbReference type="Proteomes" id="UP000266861">
    <property type="component" value="Unassembled WGS sequence"/>
</dbReference>
<evidence type="ECO:0000313" key="3">
    <source>
        <dbReference type="Proteomes" id="UP000266861"/>
    </source>
</evidence>
<comment type="caution">
    <text evidence="2">The sequence shown here is derived from an EMBL/GenBank/DDBJ whole genome shotgun (WGS) entry which is preliminary data.</text>
</comment>
<dbReference type="STRING" id="1348612.A0A397HVP5"/>
<dbReference type="PANTHER" id="PTHR14209:SF19">
    <property type="entry name" value="ISOAMYL ACETATE-HYDROLYZING ESTERASE 1 HOMOLOG"/>
    <property type="match status" value="1"/>
</dbReference>
<dbReference type="InterPro" id="IPR036514">
    <property type="entry name" value="SGNH_hydro_sf"/>
</dbReference>
<protein>
    <recommendedName>
        <fullName evidence="1">SGNH hydrolase-type esterase domain-containing protein</fullName>
    </recommendedName>
</protein>
<proteinExistence type="predicted"/>
<organism evidence="2 3">
    <name type="scientific">Diversispora epigaea</name>
    <dbReference type="NCBI Taxonomy" id="1348612"/>
    <lineage>
        <taxon>Eukaryota</taxon>
        <taxon>Fungi</taxon>
        <taxon>Fungi incertae sedis</taxon>
        <taxon>Mucoromycota</taxon>
        <taxon>Glomeromycotina</taxon>
        <taxon>Glomeromycetes</taxon>
        <taxon>Diversisporales</taxon>
        <taxon>Diversisporaceae</taxon>
        <taxon>Diversispora</taxon>
    </lineage>
</organism>
<dbReference type="Gene3D" id="3.40.50.1110">
    <property type="entry name" value="SGNH hydrolase"/>
    <property type="match status" value="1"/>
</dbReference>
<feature type="domain" description="SGNH hydrolase-type esterase" evidence="1">
    <location>
        <begin position="10"/>
        <end position="197"/>
    </location>
</feature>
<name>A0A397HVP5_9GLOM</name>
<dbReference type="InterPro" id="IPR045136">
    <property type="entry name" value="Iah1-like"/>
</dbReference>
<dbReference type="CDD" id="cd01838">
    <property type="entry name" value="Isoamyl_acetate_hydrolase_like"/>
    <property type="match status" value="1"/>
</dbReference>
<dbReference type="EMBL" id="PQFF01000290">
    <property type="protein sequence ID" value="RHZ65264.1"/>
    <property type="molecule type" value="Genomic_DNA"/>
</dbReference>
<dbReference type="PANTHER" id="PTHR14209">
    <property type="entry name" value="ISOAMYL ACETATE-HYDROLYZING ESTERASE 1"/>
    <property type="match status" value="1"/>
</dbReference>
<dbReference type="InterPro" id="IPR013830">
    <property type="entry name" value="SGNH_hydro"/>
</dbReference>
<reference evidence="2 3" key="1">
    <citation type="submission" date="2018-08" db="EMBL/GenBank/DDBJ databases">
        <title>Genome and evolution of the arbuscular mycorrhizal fungus Diversispora epigaea (formerly Glomus versiforme) and its bacterial endosymbionts.</title>
        <authorList>
            <person name="Sun X."/>
            <person name="Fei Z."/>
            <person name="Harrison M."/>
        </authorList>
    </citation>
    <scope>NUCLEOTIDE SEQUENCE [LARGE SCALE GENOMIC DNA]</scope>
    <source>
        <strain evidence="2 3">IT104</strain>
    </source>
</reference>
<keyword evidence="3" id="KW-1185">Reference proteome</keyword>
<dbReference type="AlphaFoldDB" id="A0A397HVP5"/>
<evidence type="ECO:0000313" key="2">
    <source>
        <dbReference type="EMBL" id="RHZ65264.1"/>
    </source>
</evidence>
<dbReference type="SUPFAM" id="SSF52266">
    <property type="entry name" value="SGNH hydrolase"/>
    <property type="match status" value="1"/>
</dbReference>